<dbReference type="EMBL" id="VMBG01000001">
    <property type="protein sequence ID" value="TSJ79293.1"/>
    <property type="molecule type" value="Genomic_DNA"/>
</dbReference>
<evidence type="ECO:0000256" key="3">
    <source>
        <dbReference type="ARBA" id="ARBA00022729"/>
    </source>
</evidence>
<dbReference type="OrthoDB" id="9757947at2"/>
<keyword evidence="7" id="KW-1185">Reference proteome</keyword>
<dbReference type="SUPFAM" id="SSF110296">
    <property type="entry name" value="Oligoxyloglucan reducing end-specific cellobiohydrolase"/>
    <property type="match status" value="3"/>
</dbReference>
<organism evidence="6 7">
    <name type="scientific">Rariglobus hedericola</name>
    <dbReference type="NCBI Taxonomy" id="2597822"/>
    <lineage>
        <taxon>Bacteria</taxon>
        <taxon>Pseudomonadati</taxon>
        <taxon>Verrucomicrobiota</taxon>
        <taxon>Opitutia</taxon>
        <taxon>Opitutales</taxon>
        <taxon>Opitutaceae</taxon>
        <taxon>Rariglobus</taxon>
    </lineage>
</organism>
<comment type="caution">
    <text evidence="6">The sequence shown here is derived from an EMBL/GenBank/DDBJ whole genome shotgun (WGS) entry which is preliminary data.</text>
</comment>
<feature type="signal peptide" evidence="4">
    <location>
        <begin position="1"/>
        <end position="38"/>
    </location>
</feature>
<proteinExistence type="predicted"/>
<evidence type="ECO:0000256" key="4">
    <source>
        <dbReference type="SAM" id="SignalP"/>
    </source>
</evidence>
<evidence type="ECO:0000256" key="2">
    <source>
        <dbReference type="ARBA" id="ARBA00022525"/>
    </source>
</evidence>
<keyword evidence="2" id="KW-0964">Secreted</keyword>
<dbReference type="AlphaFoldDB" id="A0A556QRP1"/>
<evidence type="ECO:0000313" key="7">
    <source>
        <dbReference type="Proteomes" id="UP000315648"/>
    </source>
</evidence>
<dbReference type="CDD" id="cd15482">
    <property type="entry name" value="Sialidase_non-viral"/>
    <property type="match status" value="1"/>
</dbReference>
<gene>
    <name evidence="6" type="ORF">FPL22_08375</name>
</gene>
<dbReference type="Pfam" id="PF24517">
    <property type="entry name" value="CBM96"/>
    <property type="match status" value="1"/>
</dbReference>
<dbReference type="GO" id="GO:0005576">
    <property type="term" value="C:extracellular region"/>
    <property type="evidence" value="ECO:0007669"/>
    <property type="project" value="UniProtKB-SubCell"/>
</dbReference>
<dbReference type="NCBIfam" id="NF033679">
    <property type="entry name" value="DNRLRE_dom"/>
    <property type="match status" value="1"/>
</dbReference>
<dbReference type="InterPro" id="IPR015943">
    <property type="entry name" value="WD40/YVTN_repeat-like_dom_sf"/>
</dbReference>
<feature type="domain" description="Carbohydrate-binding module family 96" evidence="5">
    <location>
        <begin position="789"/>
        <end position="885"/>
    </location>
</feature>
<dbReference type="RefSeq" id="WP_144229693.1">
    <property type="nucleotide sequence ID" value="NZ_CBCRVV010000020.1"/>
</dbReference>
<dbReference type="InterPro" id="IPR052025">
    <property type="entry name" value="Xyloglucanase_GH74"/>
</dbReference>
<sequence>MKLPDTHGPAVPKKIRRLATLSSLCFALAGWGVSTAHALTGTINSNAADAAVNDLAGVTSVSGATSTFCKVGNSSADATQLGVVHVFEIPAALLSDPTQQFDTATYSARLVSLASSTRNADLYGLGYRTSPTVLASDSYVGALDGSATLLKDNFLVPGMSASIQTVSNTTLVAYLNTQLFAARAAGATSAYVFFRTSPESTAGNWQWFQLGMVEGGGSSIPTLAYSSSTIPAPAWVPIPLGGGGWVTGLICDATGTDIYCRTDNGGAFRWVPSTGEWISITDTIVPVTTVNSADLMGIAGLAIDPANSNNLYVAAGGATSSVLHGIYASTDKGATWTAINSSIVVAGNEVPKAFGERLQVDPNNSNILWYGSTQDGLQKGVKSGSTWTWTQIPATSVPFGAVPSGSKAGVSFVAFDKNGGSPIMYVGVYDSTVGGTTGGVYQSTDSGVTWSKVSGVTLSTPARGEVAANGTLYVTANGLVAKMPRGGSLSAITPLAATNYRALAVDPNDSSGNTVYMGLSSGGSNSKIWRTADGGATWSTQSTNFNNALSIAAQEPDGTPSVIGYWFGAISDLLVRPGNSSELWAGDFFGVARSQNAQLLGGPTGNQAIWYRLQKNQEQTISSTLRNAPTGPELMAGLIDVGGFRYNDISHRPYGSYGNAMKNPIDCANVTGLDFSESNNAIWARVSTNNTAGGSTYYGTGSYTRDGGLNWTAFGEIDRKQITMGAAGWQTWDLTTYLATQKAKGINTVTLLISTDQNSSRSTSVVNFASKENATTTIRPYLLVNGATSLAPSHDAQVYANTPTTADTNTTGNIGVSFSYAYLTADQRFSYLKFDLSGVSTITSAVLNLYRQSGTPVGVIYPVGIYACANTTWTETAVTWNTRPYPYASGIGEPNVSGRYLTAAGQNLSGGRIAISGTNPSQLVWLPFKGLSSTPHYSNDCGVTWSPAAGLPSNINGTIDKSNPGYTIQQLAADRLNGNFYLALFGGGGSGNHGIYRSTDGGANWSLAGTVAAGTYNVYRAQIMAAPQANDIWVCDDGVAGSTAGGLWRSTNGGTTWSAKLPNITAVGLVSFGKPPVGSSYLYSVYFYGYYNGVKGIYRSDNYGSTWVAMPTLPTDANIQGLAGDRQTPASVFIGTGGRGMFQGQ</sequence>
<evidence type="ECO:0000313" key="6">
    <source>
        <dbReference type="EMBL" id="TSJ79293.1"/>
    </source>
</evidence>
<protein>
    <submittedName>
        <fullName evidence="6">DNRLRE domain-containing protein</fullName>
    </submittedName>
</protein>
<evidence type="ECO:0000259" key="5">
    <source>
        <dbReference type="Pfam" id="PF24517"/>
    </source>
</evidence>
<dbReference type="GO" id="GO:0010411">
    <property type="term" value="P:xyloglucan metabolic process"/>
    <property type="evidence" value="ECO:0007669"/>
    <property type="project" value="TreeGrafter"/>
</dbReference>
<comment type="subcellular location">
    <subcellularLocation>
        <location evidence="1">Secreted</location>
    </subcellularLocation>
</comment>
<dbReference type="InterPro" id="IPR055372">
    <property type="entry name" value="CBM96"/>
</dbReference>
<evidence type="ECO:0000256" key="1">
    <source>
        <dbReference type="ARBA" id="ARBA00004613"/>
    </source>
</evidence>
<dbReference type="Proteomes" id="UP000315648">
    <property type="component" value="Unassembled WGS sequence"/>
</dbReference>
<accession>A0A556QRP1</accession>
<reference evidence="6 7" key="1">
    <citation type="submission" date="2019-07" db="EMBL/GenBank/DDBJ databases">
        <title>Description of 53C-WASEF.</title>
        <authorList>
            <person name="Pitt A."/>
            <person name="Hahn M.W."/>
        </authorList>
    </citation>
    <scope>NUCLEOTIDE SEQUENCE [LARGE SCALE GENOMIC DNA]</scope>
    <source>
        <strain evidence="6 7">53C-WASEF</strain>
    </source>
</reference>
<dbReference type="PANTHER" id="PTHR43739">
    <property type="entry name" value="XYLOGLUCANASE (EUROFUNG)"/>
    <property type="match status" value="1"/>
</dbReference>
<dbReference type="Gene3D" id="2.130.10.10">
    <property type="entry name" value="YVTN repeat-like/Quinoprotein amine dehydrogenase"/>
    <property type="match status" value="3"/>
</dbReference>
<keyword evidence="3 4" id="KW-0732">Signal</keyword>
<name>A0A556QRP1_9BACT</name>
<dbReference type="PANTHER" id="PTHR43739:SF5">
    <property type="entry name" value="EXO-ALPHA-SIALIDASE"/>
    <property type="match status" value="1"/>
</dbReference>
<feature type="chain" id="PRO_5021896826" evidence="4">
    <location>
        <begin position="39"/>
        <end position="1145"/>
    </location>
</feature>